<organism evidence="1 2">
    <name type="scientific">Peptoclostridium litorale DSM 5388</name>
    <dbReference type="NCBI Taxonomy" id="1121324"/>
    <lineage>
        <taxon>Bacteria</taxon>
        <taxon>Bacillati</taxon>
        <taxon>Bacillota</taxon>
        <taxon>Clostridia</taxon>
        <taxon>Peptostreptococcales</taxon>
        <taxon>Peptoclostridiaceae</taxon>
        <taxon>Peptoclostridium</taxon>
    </lineage>
</organism>
<dbReference type="RefSeq" id="WP_038263174.1">
    <property type="nucleotide sequence ID" value="NZ_FSRH01000008.1"/>
</dbReference>
<keyword evidence="2" id="KW-1185">Reference proteome</keyword>
<dbReference type="Proteomes" id="UP000027946">
    <property type="component" value="Unassembled WGS sequence"/>
</dbReference>
<dbReference type="AlphaFoldDB" id="A0A069RII6"/>
<dbReference type="OrthoDB" id="1882799at2"/>
<proteinExistence type="predicted"/>
<gene>
    <name evidence="1" type="ORF">CLIT_8c01340</name>
</gene>
<accession>A0A069RII6</accession>
<name>A0A069RII6_PEPLI</name>
<protein>
    <submittedName>
        <fullName evidence="1">Uncharacterized protein</fullName>
    </submittedName>
</protein>
<reference evidence="1 2" key="1">
    <citation type="submission" date="2014-03" db="EMBL/GenBank/DDBJ databases">
        <title>Genome sequence of Clostridium litorale W6, DSM 5388.</title>
        <authorList>
            <person name="Poehlein A."/>
            <person name="Jagirdar A."/>
            <person name="Khonsari B."/>
            <person name="Chibani C.M."/>
            <person name="Gutierrez Gutierrez D.A."/>
            <person name="Davydova E."/>
            <person name="Alghaithi H.S."/>
            <person name="Nair K.P."/>
            <person name="Dhamotharan K."/>
            <person name="Chandran L."/>
            <person name="G W."/>
            <person name="Daniel R."/>
        </authorList>
    </citation>
    <scope>NUCLEOTIDE SEQUENCE [LARGE SCALE GENOMIC DNA]</scope>
    <source>
        <strain evidence="1 2">W6</strain>
    </source>
</reference>
<evidence type="ECO:0000313" key="2">
    <source>
        <dbReference type="Proteomes" id="UP000027946"/>
    </source>
</evidence>
<evidence type="ECO:0000313" key="1">
    <source>
        <dbReference type="EMBL" id="KDR95965.1"/>
    </source>
</evidence>
<comment type="caution">
    <text evidence="1">The sequence shown here is derived from an EMBL/GenBank/DDBJ whole genome shotgun (WGS) entry which is preliminary data.</text>
</comment>
<dbReference type="EMBL" id="JJMM01000008">
    <property type="protein sequence ID" value="KDR95965.1"/>
    <property type="molecule type" value="Genomic_DNA"/>
</dbReference>
<sequence>MSNKASISHALDVLECKDHHKLIDVFNMLCLLSSQLKRDWYLESLDGPCSMDKEHIFIIRTAKSSVCSLAKMVVEESEYMHRSTVTQCLNKLIDMDILRYNDMYMGWEIVSMEDAFESSVQYLGSSSGYMELRKLFFTRDFYEMSVTMKKIIYYCCILMSTKGFKSMQSFIINLKNENSKWISFLNTDNLYYIKSVIIKLIGENHILRKIEQKQYSHRKGLKPKNRFLFILKPLDALKSTLKDSIESFKSRFDRLTSKYAKLYDYICSVRESLIEPAKSRADKNIIYNLLDLLKHSSKSTVDAVIDGVFTKLHSGSIDHPAAYIRKILRSNVINLHLMK</sequence>
<dbReference type="eggNOG" id="ENOG5033PZH">
    <property type="taxonomic scope" value="Bacteria"/>
</dbReference>